<protein>
    <recommendedName>
        <fullName evidence="3">Peptidase M12B domain-containing protein</fullName>
    </recommendedName>
</protein>
<dbReference type="PANTHER" id="PTHR11905:SF159">
    <property type="entry name" value="ADAM METALLOPROTEASE"/>
    <property type="match status" value="1"/>
</dbReference>
<dbReference type="Proteomes" id="UP001381693">
    <property type="component" value="Unassembled WGS sequence"/>
</dbReference>
<feature type="domain" description="Peptidase M12B" evidence="3">
    <location>
        <begin position="156"/>
        <end position="248"/>
    </location>
</feature>
<evidence type="ECO:0000259" key="3">
    <source>
        <dbReference type="PROSITE" id="PS50215"/>
    </source>
</evidence>
<keyword evidence="1" id="KW-0482">Metalloprotease</keyword>
<dbReference type="InterPro" id="IPR024079">
    <property type="entry name" value="MetalloPept_cat_dom_sf"/>
</dbReference>
<sequence length="248" mass="27690">VNNDLGLTIILSTKDRQMTLDLRSTKGVIATSLKHPSLNEKQRVLGACEWQGVIRGMEEESMVALSTCPVLRGIIMGEEAEILVEPAFGSASLNDSHLMYSAAILDSPVSRCGVNDSVTRTGNWTIEDNTQRIASRNRRSILSQAHGPLWTNKLTRFVELVLVVDQSFYQTFREEVYSRCRGIVNIVNAVFRDLHIVVVLTDIEVWSDGDKIQVSSDHVGTLENLSKYRVKMLKENIGTNNDNTILLT</sequence>
<dbReference type="SUPFAM" id="SSF55486">
    <property type="entry name" value="Metalloproteases ('zincins'), catalytic domain"/>
    <property type="match status" value="1"/>
</dbReference>
<dbReference type="PANTHER" id="PTHR11905">
    <property type="entry name" value="ADAM A DISINTEGRIN AND METALLOPROTEASE DOMAIN"/>
    <property type="match status" value="1"/>
</dbReference>
<gene>
    <name evidence="4" type="ORF">SK128_005491</name>
</gene>
<dbReference type="GO" id="GO:0006509">
    <property type="term" value="P:membrane protein ectodomain proteolysis"/>
    <property type="evidence" value="ECO:0007669"/>
    <property type="project" value="TreeGrafter"/>
</dbReference>
<dbReference type="Gene3D" id="3.40.390.10">
    <property type="entry name" value="Collagenase (Catalytic Domain)"/>
    <property type="match status" value="1"/>
</dbReference>
<keyword evidence="5" id="KW-1185">Reference proteome</keyword>
<dbReference type="GO" id="GO:0004222">
    <property type="term" value="F:metalloendopeptidase activity"/>
    <property type="evidence" value="ECO:0007669"/>
    <property type="project" value="InterPro"/>
</dbReference>
<evidence type="ECO:0000313" key="4">
    <source>
        <dbReference type="EMBL" id="KAK7085722.1"/>
    </source>
</evidence>
<evidence type="ECO:0000256" key="2">
    <source>
        <dbReference type="PROSITE-ProRule" id="PRU00276"/>
    </source>
</evidence>
<accession>A0AAN8XJT4</accession>
<evidence type="ECO:0000256" key="1">
    <source>
        <dbReference type="ARBA" id="ARBA00023049"/>
    </source>
</evidence>
<organism evidence="4 5">
    <name type="scientific">Halocaridina rubra</name>
    <name type="common">Hawaiian red shrimp</name>
    <dbReference type="NCBI Taxonomy" id="373956"/>
    <lineage>
        <taxon>Eukaryota</taxon>
        <taxon>Metazoa</taxon>
        <taxon>Ecdysozoa</taxon>
        <taxon>Arthropoda</taxon>
        <taxon>Crustacea</taxon>
        <taxon>Multicrustacea</taxon>
        <taxon>Malacostraca</taxon>
        <taxon>Eumalacostraca</taxon>
        <taxon>Eucarida</taxon>
        <taxon>Decapoda</taxon>
        <taxon>Pleocyemata</taxon>
        <taxon>Caridea</taxon>
        <taxon>Atyoidea</taxon>
        <taxon>Atyidae</taxon>
        <taxon>Halocaridina</taxon>
    </lineage>
</organism>
<dbReference type="EMBL" id="JAXCGZ010000630">
    <property type="protein sequence ID" value="KAK7085722.1"/>
    <property type="molecule type" value="Genomic_DNA"/>
</dbReference>
<dbReference type="AlphaFoldDB" id="A0AAN8XJT4"/>
<feature type="non-terminal residue" evidence="4">
    <location>
        <position position="1"/>
    </location>
</feature>
<comment type="caution">
    <text evidence="2">Lacks conserved residue(s) required for the propagation of feature annotation.</text>
</comment>
<proteinExistence type="predicted"/>
<reference evidence="4 5" key="1">
    <citation type="submission" date="2023-11" db="EMBL/GenBank/DDBJ databases">
        <title>Halocaridina rubra genome assembly.</title>
        <authorList>
            <person name="Smith C."/>
        </authorList>
    </citation>
    <scope>NUCLEOTIDE SEQUENCE [LARGE SCALE GENOMIC DNA]</scope>
    <source>
        <strain evidence="4">EP-1</strain>
        <tissue evidence="4">Whole</tissue>
    </source>
</reference>
<evidence type="ECO:0000313" key="5">
    <source>
        <dbReference type="Proteomes" id="UP001381693"/>
    </source>
</evidence>
<keyword evidence="1" id="KW-0645">Protease</keyword>
<name>A0AAN8XJT4_HALRR</name>
<dbReference type="Pfam" id="PF01421">
    <property type="entry name" value="Reprolysin"/>
    <property type="match status" value="1"/>
</dbReference>
<comment type="caution">
    <text evidence="4">The sequence shown here is derived from an EMBL/GenBank/DDBJ whole genome shotgun (WGS) entry which is preliminary data.</text>
</comment>
<keyword evidence="1" id="KW-0378">Hydrolase</keyword>
<dbReference type="PROSITE" id="PS50215">
    <property type="entry name" value="ADAM_MEPRO"/>
    <property type="match status" value="1"/>
</dbReference>
<dbReference type="InterPro" id="IPR001590">
    <property type="entry name" value="Peptidase_M12B"/>
</dbReference>